<sequence length="226" mass="24475">MSAVSHDDFAFDHAPGLPEALPQNETLLWQGSPDWRTLARDAFHLRAVAIYFGLLLAWRFVTALYDGLGVTAALIHSAWMVPVSLAGIGILLGLGYAYARTTIYTLTSKRLLIRSGLALPVTLNIPFARIESAAVRPLTKSGAGNIALKVARPDRIAWLLLWPHVRPLSLRDPQPMLRAVADADVVAKHVARALAADAGQVQPRFTLVSNVERPAQQAPQPATARG</sequence>
<dbReference type="InterPro" id="IPR005182">
    <property type="entry name" value="YdbS-like_PH"/>
</dbReference>
<evidence type="ECO:0000313" key="4">
    <source>
        <dbReference type="Proteomes" id="UP000268192"/>
    </source>
</evidence>
<feature type="transmembrane region" description="Helical" evidence="1">
    <location>
        <begin position="43"/>
        <end position="61"/>
    </location>
</feature>
<keyword evidence="4" id="KW-1185">Reference proteome</keyword>
<dbReference type="Proteomes" id="UP000268192">
    <property type="component" value="Chromosome"/>
</dbReference>
<dbReference type="EMBL" id="CP032509">
    <property type="protein sequence ID" value="AZN70718.1"/>
    <property type="molecule type" value="Genomic_DNA"/>
</dbReference>
<dbReference type="OrthoDB" id="7345733at2"/>
<name>A0A3S9B1B0_9HYPH</name>
<feature type="domain" description="YdbS-like PH" evidence="2">
    <location>
        <begin position="100"/>
        <end position="188"/>
    </location>
</feature>
<proteinExistence type="predicted"/>
<keyword evidence="1" id="KW-0472">Membrane</keyword>
<protein>
    <submittedName>
        <fullName evidence="3">PH domain-containing protein</fullName>
    </submittedName>
</protein>
<keyword evidence="1" id="KW-0812">Transmembrane</keyword>
<dbReference type="AlphaFoldDB" id="A0A3S9B1B0"/>
<evidence type="ECO:0000259" key="2">
    <source>
        <dbReference type="Pfam" id="PF03703"/>
    </source>
</evidence>
<dbReference type="Pfam" id="PF03703">
    <property type="entry name" value="bPH_2"/>
    <property type="match status" value="1"/>
</dbReference>
<gene>
    <name evidence="3" type="ORF">D5400_05010</name>
</gene>
<evidence type="ECO:0000313" key="3">
    <source>
        <dbReference type="EMBL" id="AZN70718.1"/>
    </source>
</evidence>
<feature type="transmembrane region" description="Helical" evidence="1">
    <location>
        <begin position="73"/>
        <end position="99"/>
    </location>
</feature>
<dbReference type="KEGG" id="abaw:D5400_05010"/>
<organism evidence="3 4">
    <name type="scientific">Georhizobium profundi</name>
    <dbReference type="NCBI Taxonomy" id="2341112"/>
    <lineage>
        <taxon>Bacteria</taxon>
        <taxon>Pseudomonadati</taxon>
        <taxon>Pseudomonadota</taxon>
        <taxon>Alphaproteobacteria</taxon>
        <taxon>Hyphomicrobiales</taxon>
        <taxon>Rhizobiaceae</taxon>
        <taxon>Georhizobium</taxon>
    </lineage>
</organism>
<dbReference type="InterPro" id="IPR054839">
    <property type="entry name" value="puhB_PGC"/>
</dbReference>
<evidence type="ECO:0000256" key="1">
    <source>
        <dbReference type="SAM" id="Phobius"/>
    </source>
</evidence>
<dbReference type="NCBIfam" id="NF040894">
    <property type="entry name" value="puhB_PGC"/>
    <property type="match status" value="1"/>
</dbReference>
<accession>A0A3S9B1B0</accession>
<dbReference type="RefSeq" id="WP_126008252.1">
    <property type="nucleotide sequence ID" value="NZ_CP032509.1"/>
</dbReference>
<keyword evidence="1" id="KW-1133">Transmembrane helix</keyword>
<reference evidence="3 4" key="1">
    <citation type="submission" date="2018-09" db="EMBL/GenBank/DDBJ databases">
        <title>Marinorhizobium profundi gen. nov., sp. nov., isolated from a deep-sea sediment sample from the New Britain Trench and proposal of Marinorhizobiaceae fam. nov. in the order Rhizobiales of the class Alphaproteobacteria.</title>
        <authorList>
            <person name="Cao J."/>
        </authorList>
    </citation>
    <scope>NUCLEOTIDE SEQUENCE [LARGE SCALE GENOMIC DNA]</scope>
    <source>
        <strain evidence="3 4">WS11</strain>
    </source>
</reference>